<evidence type="ECO:0008006" key="5">
    <source>
        <dbReference type="Google" id="ProtNLM"/>
    </source>
</evidence>
<feature type="domain" description="Glycosyltransferase subfamily 4-like N-terminal" evidence="2">
    <location>
        <begin position="20"/>
        <end position="195"/>
    </location>
</feature>
<dbReference type="SUPFAM" id="SSF53756">
    <property type="entry name" value="UDP-Glycosyltransferase/glycogen phosphorylase"/>
    <property type="match status" value="1"/>
</dbReference>
<organism evidence="3 4">
    <name type="scientific">Candidatus Yanofskybacteria bacterium RIFCSPLOWO2_12_FULL_43_11b</name>
    <dbReference type="NCBI Taxonomy" id="1802710"/>
    <lineage>
        <taxon>Bacteria</taxon>
        <taxon>Candidatus Yanofskyibacteriota</taxon>
    </lineage>
</organism>
<comment type="caution">
    <text evidence="3">The sequence shown here is derived from an EMBL/GenBank/DDBJ whole genome shotgun (WGS) entry which is preliminary data.</text>
</comment>
<dbReference type="GO" id="GO:0016757">
    <property type="term" value="F:glycosyltransferase activity"/>
    <property type="evidence" value="ECO:0007669"/>
    <property type="project" value="InterPro"/>
</dbReference>
<dbReference type="AlphaFoldDB" id="A0A1F8H7L0"/>
<evidence type="ECO:0000313" key="4">
    <source>
        <dbReference type="Proteomes" id="UP000177745"/>
    </source>
</evidence>
<dbReference type="Pfam" id="PF00534">
    <property type="entry name" value="Glycos_transf_1"/>
    <property type="match status" value="1"/>
</dbReference>
<accession>A0A1F8H7L0</accession>
<dbReference type="Gene3D" id="3.40.50.2000">
    <property type="entry name" value="Glycogen Phosphorylase B"/>
    <property type="match status" value="2"/>
</dbReference>
<evidence type="ECO:0000259" key="1">
    <source>
        <dbReference type="Pfam" id="PF00534"/>
    </source>
</evidence>
<dbReference type="InterPro" id="IPR001296">
    <property type="entry name" value="Glyco_trans_1"/>
</dbReference>
<dbReference type="PANTHER" id="PTHR45947:SF3">
    <property type="entry name" value="SULFOQUINOVOSYL TRANSFERASE SQD2"/>
    <property type="match status" value="1"/>
</dbReference>
<sequence>MKNSLKKRILIVTGIYPPDIGGPASYARTLAQRLSKDYEVKIITYSSVRKYGQDKNYPFSVKRIWKKIPWFFRHAVYAMKVFCACKNNDIIYSLSTLNGAIPSLMGARFFKKKFFIRIAGDYAWQVAVEKNKTGLLIDDFQKAKKTGWIGFLHKVQVWVCKKADVIIVPSEYLASIVRGWGVSDDKIKVIYNGVDFKSANISQEEAKKKIGIYGDIILSAGRLVPWKGFRMLIKIMPRLSEISQLFRLVIVGDGPDKKTLESMVKNLGLERKVYLVGRKSQEELATYMAAADVFVLNSGYEGFSHQILEAMTAGVPVIATAVGGNKEVIKQGENGFMVKYQDEFNLIEAIKSLWQNQGLQEEFKKEGKKTAENFSSEKMFEETVKILTQ</sequence>
<dbReference type="EMBL" id="MGKY01000015">
    <property type="protein sequence ID" value="OGN33587.1"/>
    <property type="molecule type" value="Genomic_DNA"/>
</dbReference>
<gene>
    <name evidence="3" type="ORF">A3G51_02825</name>
</gene>
<evidence type="ECO:0000313" key="3">
    <source>
        <dbReference type="EMBL" id="OGN33587.1"/>
    </source>
</evidence>
<dbReference type="CDD" id="cd03801">
    <property type="entry name" value="GT4_PimA-like"/>
    <property type="match status" value="1"/>
</dbReference>
<dbReference type="PANTHER" id="PTHR45947">
    <property type="entry name" value="SULFOQUINOVOSYL TRANSFERASE SQD2"/>
    <property type="match status" value="1"/>
</dbReference>
<dbReference type="Proteomes" id="UP000177745">
    <property type="component" value="Unassembled WGS sequence"/>
</dbReference>
<dbReference type="InterPro" id="IPR028098">
    <property type="entry name" value="Glyco_trans_4-like_N"/>
</dbReference>
<evidence type="ECO:0000259" key="2">
    <source>
        <dbReference type="Pfam" id="PF13439"/>
    </source>
</evidence>
<proteinExistence type="predicted"/>
<dbReference type="InterPro" id="IPR050194">
    <property type="entry name" value="Glycosyltransferase_grp1"/>
</dbReference>
<protein>
    <recommendedName>
        <fullName evidence="5">Glycosyltransferase subfamily 4-like N-terminal domain-containing protein</fullName>
    </recommendedName>
</protein>
<dbReference type="Pfam" id="PF13439">
    <property type="entry name" value="Glyco_transf_4"/>
    <property type="match status" value="1"/>
</dbReference>
<name>A0A1F8H7L0_9BACT</name>
<reference evidence="3 4" key="1">
    <citation type="journal article" date="2016" name="Nat. Commun.">
        <title>Thousands of microbial genomes shed light on interconnected biogeochemical processes in an aquifer system.</title>
        <authorList>
            <person name="Anantharaman K."/>
            <person name="Brown C.T."/>
            <person name="Hug L.A."/>
            <person name="Sharon I."/>
            <person name="Castelle C.J."/>
            <person name="Probst A.J."/>
            <person name="Thomas B.C."/>
            <person name="Singh A."/>
            <person name="Wilkins M.J."/>
            <person name="Karaoz U."/>
            <person name="Brodie E.L."/>
            <person name="Williams K.H."/>
            <person name="Hubbard S.S."/>
            <person name="Banfield J.F."/>
        </authorList>
    </citation>
    <scope>NUCLEOTIDE SEQUENCE [LARGE SCALE GENOMIC DNA]</scope>
</reference>
<feature type="domain" description="Glycosyl transferase family 1" evidence="1">
    <location>
        <begin position="203"/>
        <end position="369"/>
    </location>
</feature>